<evidence type="ECO:0000259" key="2">
    <source>
        <dbReference type="Pfam" id="PF05036"/>
    </source>
</evidence>
<dbReference type="RefSeq" id="WP_073002387.1">
    <property type="nucleotide sequence ID" value="NZ_FQUM01000006.1"/>
</dbReference>
<protein>
    <submittedName>
        <fullName evidence="3">Sporulation related domain-containing protein</fullName>
    </submittedName>
</protein>
<name>A0A1M5CG90_9BACT</name>
<dbReference type="SUPFAM" id="SSF110997">
    <property type="entry name" value="Sporulation related repeat"/>
    <property type="match status" value="1"/>
</dbReference>
<dbReference type="GO" id="GO:0042834">
    <property type="term" value="F:peptidoglycan binding"/>
    <property type="evidence" value="ECO:0007669"/>
    <property type="project" value="InterPro"/>
</dbReference>
<dbReference type="AlphaFoldDB" id="A0A1M5CG90"/>
<dbReference type="InterPro" id="IPR036680">
    <property type="entry name" value="SPOR-like_sf"/>
</dbReference>
<keyword evidence="1" id="KW-0732">Signal</keyword>
<sequence length="1003" mass="114047">MPVRLLTIFSFFVFAASGLFGQSAGSVRLVSTRDKVDVLPGQIVNLAFFAENKTNTIQNLDAGMNAPSGWRLISPAKSFSLQSGERKFLIFSVQIPSVNPVGKFKVELSVNQVENGDVLDLVPVVVTVGEVEKIEMHLVESPQHIKAGEEFRSEFLLQNLGNTGKKVFIETRNCSVEGQAEIEIAPGQSIRFFATHPSSDAITETVKNYYTVRALVSGKVTESIFSSYTTFPVKEGKKDLYLRFPVEFGATYLASNQRGSYEHAYQFELSGSGSLDEKGKHRMEFLARGPNNTNLSFLGLYDQYFVSYANDNLELFAGEKSFSFTPLTESSRFGLGAESKVKFNNGLNFGFLYVKPRFYQEIDNEMAAFAGVEFNKKNNVGFYLVSKQLAASPEMTQLASLNSQFQPFSRTSVELEFSRGRFGETWDNAMRANLSSQFSVFNLAGNYYYTGKNYPGYYSNSTFYSGNFSVNLTPKLSLGIYAKEDFINAQLDTFFVTAPYSRSFQYMANYNLASRAYLKLYWRQYERKDRLALDKFHYKTNSINAQVIHRFNRLEYNILGEYGETTNFMLESGQNQQTMYRGSVNLAYRFNSKHAVRVFGSWSNVNRFISGDQQNFMAGMAVVSQLAKNLRANFHIQNAYNIEDYYRNRNLMQLNVDFTPVPRHKISLRSFYTLFRQETENPELTFSLNYAYKFGIPLKKIVDAGDLKGYVTRANHEPAEGIVVSFFNKTAITGKNGEFSFKAVPTGTHILYIDRSGLAIDEIPEIADQLSVEILEDETTELNFRIAKGARLRGSFEVQESALAILQKGEVKVQNIIVELKNEQEQFRITSEANGKFSFPLVRPGEWTFRVYTNSLPEGYELENPVVRINLEPGQDKHLELDLKPRKRNIIFKSDNKVLQPLKQLNNQPESRAAQQMEIEKESESHSDTFYSVQVGAFGSKKSNDATYFQEAPYDFEVQIGTLYKYFIGRFPKLGEAEKEKQKLEKIYKNAFVVKFENGRLAQ</sequence>
<dbReference type="InterPro" id="IPR007730">
    <property type="entry name" value="SPOR-like_dom"/>
</dbReference>
<feature type="domain" description="SPOR" evidence="2">
    <location>
        <begin position="928"/>
        <end position="995"/>
    </location>
</feature>
<evidence type="ECO:0000256" key="1">
    <source>
        <dbReference type="SAM" id="SignalP"/>
    </source>
</evidence>
<dbReference type="STRING" id="1484053.SAMN05444274_106109"/>
<feature type="signal peptide" evidence="1">
    <location>
        <begin position="1"/>
        <end position="15"/>
    </location>
</feature>
<dbReference type="GO" id="GO:0030246">
    <property type="term" value="F:carbohydrate binding"/>
    <property type="evidence" value="ECO:0007669"/>
    <property type="project" value="InterPro"/>
</dbReference>
<proteinExistence type="predicted"/>
<feature type="chain" id="PRO_5012680128" evidence="1">
    <location>
        <begin position="16"/>
        <end position="1003"/>
    </location>
</feature>
<evidence type="ECO:0000313" key="3">
    <source>
        <dbReference type="EMBL" id="SHF53686.1"/>
    </source>
</evidence>
<dbReference type="SUPFAM" id="SSF49452">
    <property type="entry name" value="Starch-binding domain-like"/>
    <property type="match status" value="1"/>
</dbReference>
<dbReference type="Pfam" id="PF05036">
    <property type="entry name" value="SPOR"/>
    <property type="match status" value="1"/>
</dbReference>
<accession>A0A1M5CG90</accession>
<organism evidence="3 4">
    <name type="scientific">Mariniphaga anaerophila</name>
    <dbReference type="NCBI Taxonomy" id="1484053"/>
    <lineage>
        <taxon>Bacteria</taxon>
        <taxon>Pseudomonadati</taxon>
        <taxon>Bacteroidota</taxon>
        <taxon>Bacteroidia</taxon>
        <taxon>Marinilabiliales</taxon>
        <taxon>Prolixibacteraceae</taxon>
        <taxon>Mariniphaga</taxon>
    </lineage>
</organism>
<dbReference type="InterPro" id="IPR013784">
    <property type="entry name" value="Carb-bd-like_fold"/>
</dbReference>
<evidence type="ECO:0000313" key="4">
    <source>
        <dbReference type="Proteomes" id="UP000184164"/>
    </source>
</evidence>
<keyword evidence="4" id="KW-1185">Reference proteome</keyword>
<dbReference type="OrthoDB" id="910082at2"/>
<dbReference type="Gene3D" id="2.60.40.1120">
    <property type="entry name" value="Carboxypeptidase-like, regulatory domain"/>
    <property type="match status" value="2"/>
</dbReference>
<gene>
    <name evidence="3" type="ORF">SAMN05444274_106109</name>
</gene>
<dbReference type="Proteomes" id="UP000184164">
    <property type="component" value="Unassembled WGS sequence"/>
</dbReference>
<dbReference type="EMBL" id="FQUM01000006">
    <property type="protein sequence ID" value="SHF53686.1"/>
    <property type="molecule type" value="Genomic_DNA"/>
</dbReference>
<reference evidence="4" key="1">
    <citation type="submission" date="2016-11" db="EMBL/GenBank/DDBJ databases">
        <authorList>
            <person name="Varghese N."/>
            <person name="Submissions S."/>
        </authorList>
    </citation>
    <scope>NUCLEOTIDE SEQUENCE [LARGE SCALE GENOMIC DNA]</scope>
    <source>
        <strain evidence="4">DSM 26910</strain>
    </source>
</reference>